<protein>
    <submittedName>
        <fullName evidence="1">Uncharacterized protein</fullName>
    </submittedName>
</protein>
<name>A0A1M6LJ32_9FIRM</name>
<sequence>MDKKYVVIKMENKTVQRILVDNKIEGIYIFKFNNEEGYVQVKNAKVRMLCKKVFLFF</sequence>
<dbReference type="EMBL" id="FRAE01000011">
    <property type="protein sequence ID" value="SHJ71194.1"/>
    <property type="molecule type" value="Genomic_DNA"/>
</dbReference>
<dbReference type="Proteomes" id="UP000242497">
    <property type="component" value="Unassembled WGS sequence"/>
</dbReference>
<gene>
    <name evidence="1" type="ORF">SAMN02744037_00652</name>
</gene>
<proteinExistence type="predicted"/>
<dbReference type="AlphaFoldDB" id="A0A1M6LJ32"/>
<keyword evidence="2" id="KW-1185">Reference proteome</keyword>
<reference evidence="2" key="1">
    <citation type="submission" date="2016-11" db="EMBL/GenBank/DDBJ databases">
        <authorList>
            <person name="Varghese N."/>
            <person name="Submissions S."/>
        </authorList>
    </citation>
    <scope>NUCLEOTIDE SEQUENCE [LARGE SCALE GENOMIC DNA]</scope>
    <source>
        <strain evidence="2">DSM 15518</strain>
    </source>
</reference>
<evidence type="ECO:0000313" key="1">
    <source>
        <dbReference type="EMBL" id="SHJ71194.1"/>
    </source>
</evidence>
<evidence type="ECO:0000313" key="2">
    <source>
        <dbReference type="Proteomes" id="UP000242497"/>
    </source>
</evidence>
<accession>A0A1M6LJ32</accession>
<organism evidence="1 2">
    <name type="scientific">Tepidibacter formicigenes DSM 15518</name>
    <dbReference type="NCBI Taxonomy" id="1123349"/>
    <lineage>
        <taxon>Bacteria</taxon>
        <taxon>Bacillati</taxon>
        <taxon>Bacillota</taxon>
        <taxon>Clostridia</taxon>
        <taxon>Peptostreptococcales</taxon>
        <taxon>Peptostreptococcaceae</taxon>
        <taxon>Tepidibacter</taxon>
    </lineage>
</organism>